<proteinExistence type="predicted"/>
<evidence type="ECO:0000313" key="2">
    <source>
        <dbReference type="EMBL" id="RFC54085.1"/>
    </source>
</evidence>
<comment type="caution">
    <text evidence="2">The sequence shown here is derived from an EMBL/GenBank/DDBJ whole genome shotgun (WGS) entry which is preliminary data.</text>
</comment>
<gene>
    <name evidence="2" type="ORF">DXU93_08835</name>
</gene>
<organism evidence="2 3">
    <name type="scientific">Brumimicrobium aurantiacum</name>
    <dbReference type="NCBI Taxonomy" id="1737063"/>
    <lineage>
        <taxon>Bacteria</taxon>
        <taxon>Pseudomonadati</taxon>
        <taxon>Bacteroidota</taxon>
        <taxon>Flavobacteriia</taxon>
        <taxon>Flavobacteriales</taxon>
        <taxon>Crocinitomicaceae</taxon>
        <taxon>Brumimicrobium</taxon>
    </lineage>
</organism>
<dbReference type="OrthoDB" id="1467217at2"/>
<name>A0A3E1EWZ6_9FLAO</name>
<keyword evidence="3" id="KW-1185">Reference proteome</keyword>
<dbReference type="Proteomes" id="UP000257127">
    <property type="component" value="Unassembled WGS sequence"/>
</dbReference>
<keyword evidence="1" id="KW-1133">Transmembrane helix</keyword>
<evidence type="ECO:0000313" key="3">
    <source>
        <dbReference type="Proteomes" id="UP000257127"/>
    </source>
</evidence>
<feature type="transmembrane region" description="Helical" evidence="1">
    <location>
        <begin position="188"/>
        <end position="211"/>
    </location>
</feature>
<keyword evidence="1" id="KW-0812">Transmembrane</keyword>
<feature type="transmembrane region" description="Helical" evidence="1">
    <location>
        <begin position="129"/>
        <end position="152"/>
    </location>
</feature>
<feature type="transmembrane region" description="Helical" evidence="1">
    <location>
        <begin position="12"/>
        <end position="31"/>
    </location>
</feature>
<dbReference type="AlphaFoldDB" id="A0A3E1EWZ6"/>
<dbReference type="RefSeq" id="WP_116880925.1">
    <property type="nucleotide sequence ID" value="NZ_QURB01000005.1"/>
</dbReference>
<feature type="transmembrane region" description="Helical" evidence="1">
    <location>
        <begin position="95"/>
        <end position="117"/>
    </location>
</feature>
<feature type="transmembrane region" description="Helical" evidence="1">
    <location>
        <begin position="68"/>
        <end position="89"/>
    </location>
</feature>
<reference evidence="2 3" key="1">
    <citation type="submission" date="2018-08" db="EMBL/GenBank/DDBJ databases">
        <title>The draft genome squence of Brumimicrobium sp. N62.</title>
        <authorList>
            <person name="Du Z.-J."/>
            <person name="Luo H.-R."/>
        </authorList>
    </citation>
    <scope>NUCLEOTIDE SEQUENCE [LARGE SCALE GENOMIC DNA]</scope>
    <source>
        <strain evidence="2 3">N62</strain>
    </source>
</reference>
<protein>
    <submittedName>
        <fullName evidence="2">DUF4271 domain-containing protein</fullName>
    </submittedName>
</protein>
<feature type="transmembrane region" description="Helical" evidence="1">
    <location>
        <begin position="158"/>
        <end position="176"/>
    </location>
</feature>
<dbReference type="InterPro" id="IPR025367">
    <property type="entry name" value="DUF4271"/>
</dbReference>
<dbReference type="EMBL" id="QURB01000005">
    <property type="protein sequence ID" value="RFC54085.1"/>
    <property type="molecule type" value="Genomic_DNA"/>
</dbReference>
<dbReference type="Pfam" id="PF14093">
    <property type="entry name" value="DUF4271"/>
    <property type="match status" value="1"/>
</dbReference>
<keyword evidence="1" id="KW-0472">Membrane</keyword>
<accession>A0A3E1EWZ6</accession>
<sequence>MKDIALTLREEFFPHWLIYALLATIIVLSAIKSQKEMVFAQMKAAFFKPPSTLPEAKENLSFRNLTNYLMLLNYFVVSGLAIYMVLLYFDRTAYWMVFLPASIYFFQLFSLYFVNFISGEYLKVRENIILLNFITHILGIVIIPLLIIWILNPDLSQYMPKCLFYVVILFYIIRLVRGIFMAIHNKVLWFYIILYLCALEIWPIMVGYLVLSPNFIR</sequence>
<evidence type="ECO:0000256" key="1">
    <source>
        <dbReference type="SAM" id="Phobius"/>
    </source>
</evidence>